<protein>
    <submittedName>
        <fullName evidence="2">DJ-1/PfpI family protein</fullName>
    </submittedName>
</protein>
<organism evidence="2 3">
    <name type="scientific">Luteolibacter ambystomatis</name>
    <dbReference type="NCBI Taxonomy" id="2824561"/>
    <lineage>
        <taxon>Bacteria</taxon>
        <taxon>Pseudomonadati</taxon>
        <taxon>Verrucomicrobiota</taxon>
        <taxon>Verrucomicrobiia</taxon>
        <taxon>Verrucomicrobiales</taxon>
        <taxon>Verrucomicrobiaceae</taxon>
        <taxon>Luteolibacter</taxon>
    </lineage>
</organism>
<dbReference type="AlphaFoldDB" id="A0A975J130"/>
<evidence type="ECO:0000313" key="3">
    <source>
        <dbReference type="Proteomes" id="UP000676169"/>
    </source>
</evidence>
<dbReference type="Pfam" id="PF01965">
    <property type="entry name" value="DJ-1_PfpI"/>
    <property type="match status" value="1"/>
</dbReference>
<dbReference type="PANTHER" id="PTHR43130:SF2">
    <property type="entry name" value="DJ-1_PFPI DOMAIN-CONTAINING PROTEIN"/>
    <property type="match status" value="1"/>
</dbReference>
<gene>
    <name evidence="2" type="ORF">KBB96_04135</name>
</gene>
<dbReference type="InterPro" id="IPR002818">
    <property type="entry name" value="DJ-1/PfpI"/>
</dbReference>
<proteinExistence type="predicted"/>
<dbReference type="KEGG" id="lamb:KBB96_04135"/>
<keyword evidence="3" id="KW-1185">Reference proteome</keyword>
<evidence type="ECO:0000313" key="2">
    <source>
        <dbReference type="EMBL" id="QUE52083.1"/>
    </source>
</evidence>
<name>A0A975J130_9BACT</name>
<evidence type="ECO:0000259" key="1">
    <source>
        <dbReference type="Pfam" id="PF01965"/>
    </source>
</evidence>
<dbReference type="EMBL" id="CP073100">
    <property type="protein sequence ID" value="QUE52083.1"/>
    <property type="molecule type" value="Genomic_DNA"/>
</dbReference>
<dbReference type="GO" id="GO:0006355">
    <property type="term" value="P:regulation of DNA-templated transcription"/>
    <property type="evidence" value="ECO:0007669"/>
    <property type="project" value="TreeGrafter"/>
</dbReference>
<reference evidence="2" key="1">
    <citation type="submission" date="2021-04" db="EMBL/GenBank/DDBJ databases">
        <title>Luteolibacter sp. 32A isolated from the skin of an Anderson's salamander (Ambystoma andersonii).</title>
        <authorList>
            <person name="Spergser J."/>
            <person name="Busse H.-J."/>
        </authorList>
    </citation>
    <scope>NUCLEOTIDE SEQUENCE</scope>
    <source>
        <strain evidence="2">32A</strain>
    </source>
</reference>
<dbReference type="InterPro" id="IPR052158">
    <property type="entry name" value="INH-QAR"/>
</dbReference>
<dbReference type="PANTHER" id="PTHR43130">
    <property type="entry name" value="ARAC-FAMILY TRANSCRIPTIONAL REGULATOR"/>
    <property type="match status" value="1"/>
</dbReference>
<dbReference type="SUPFAM" id="SSF52317">
    <property type="entry name" value="Class I glutamine amidotransferase-like"/>
    <property type="match status" value="1"/>
</dbReference>
<accession>A0A975J130</accession>
<dbReference type="InterPro" id="IPR029062">
    <property type="entry name" value="Class_I_gatase-like"/>
</dbReference>
<dbReference type="RefSeq" id="WP_211632613.1">
    <property type="nucleotide sequence ID" value="NZ_CP073100.1"/>
</dbReference>
<dbReference type="Gene3D" id="3.40.50.880">
    <property type="match status" value="1"/>
</dbReference>
<feature type="domain" description="DJ-1/PfpI" evidence="1">
    <location>
        <begin position="6"/>
        <end position="164"/>
    </location>
</feature>
<dbReference type="Proteomes" id="UP000676169">
    <property type="component" value="Chromosome"/>
</dbReference>
<sequence>MAKINRIVIPLYPDFDILDVCGPLAMFSSVAGATSITPVLAAAEPGLMKSLQGVELQADLALPTLSGTDATWVPGGFGSGFNEQISASSETLAWLKREGPKAGYICSVCTGAILLAAAGLLDGYTATTHWQFQQSLTLFSGVRLASGYPRYWIDRNRITGGGISSGLDASLAVIAAISSSTDAMHAQLLNQYAPDPPYNAGSPLTAPPDILASFFQQFGEGAATLEQVVAAYLSGGRNQA</sequence>